<evidence type="ECO:0000313" key="13">
    <source>
        <dbReference type="EMBL" id="ODV85139.1"/>
    </source>
</evidence>
<feature type="domain" description="Carbohydrate kinase FGGY N-terminal" evidence="11">
    <location>
        <begin position="70"/>
        <end position="288"/>
    </location>
</feature>
<comment type="pathway">
    <text evidence="1">Polyol metabolism; glycerol degradation via glycerol kinase pathway; sn-glycerol 3-phosphate from glycerol: step 1/1.</text>
</comment>
<dbReference type="EMBL" id="KV453853">
    <property type="protein sequence ID" value="ODV85139.1"/>
    <property type="molecule type" value="Genomic_DNA"/>
</dbReference>
<evidence type="ECO:0000256" key="9">
    <source>
        <dbReference type="ARBA" id="ARBA00043149"/>
    </source>
</evidence>
<keyword evidence="6 10" id="KW-0418">Kinase</keyword>
<dbReference type="AlphaFoldDB" id="A0A1E4T070"/>
<dbReference type="GO" id="GO:0004370">
    <property type="term" value="F:glycerol kinase activity"/>
    <property type="evidence" value="ECO:0007669"/>
    <property type="project" value="UniProtKB-EC"/>
</dbReference>
<accession>A0A1E4T070</accession>
<dbReference type="InterPro" id="IPR018484">
    <property type="entry name" value="FGGY_N"/>
</dbReference>
<protein>
    <recommendedName>
        <fullName evidence="3">glycerol kinase</fullName>
        <ecNumber evidence="3">2.7.1.30</ecNumber>
    </recommendedName>
    <alternativeName>
        <fullName evidence="9">ATP:glycerol 3-phosphotransferase</fullName>
    </alternativeName>
</protein>
<dbReference type="InterPro" id="IPR018485">
    <property type="entry name" value="FGGY_C"/>
</dbReference>
<dbReference type="InterPro" id="IPR018483">
    <property type="entry name" value="Carb_kinase_FGGY_CS"/>
</dbReference>
<dbReference type="GO" id="GO:0006641">
    <property type="term" value="P:triglyceride metabolic process"/>
    <property type="evidence" value="ECO:0007669"/>
    <property type="project" value="TreeGrafter"/>
</dbReference>
<evidence type="ECO:0000256" key="2">
    <source>
        <dbReference type="ARBA" id="ARBA00009156"/>
    </source>
</evidence>
<proteinExistence type="inferred from homology"/>
<evidence type="ECO:0000256" key="3">
    <source>
        <dbReference type="ARBA" id="ARBA00012099"/>
    </source>
</evidence>
<dbReference type="FunFam" id="3.30.420.40:FF:000108">
    <property type="entry name" value="Glycerol kinase, glycosomal"/>
    <property type="match status" value="1"/>
</dbReference>
<reference evidence="14" key="1">
    <citation type="submission" date="2016-04" db="EMBL/GenBank/DDBJ databases">
        <title>Comparative genomics of biotechnologically important yeasts.</title>
        <authorList>
            <consortium name="DOE Joint Genome Institute"/>
            <person name="Riley R."/>
            <person name="Haridas S."/>
            <person name="Wolfe K.H."/>
            <person name="Lopes M.R."/>
            <person name="Hittinger C.T."/>
            <person name="Goker M."/>
            <person name="Salamov A."/>
            <person name="Wisecaver J."/>
            <person name="Long T.M."/>
            <person name="Aerts A.L."/>
            <person name="Barry K."/>
            <person name="Choi C."/>
            <person name="Clum A."/>
            <person name="Coughlan A.Y."/>
            <person name="Deshpande S."/>
            <person name="Douglass A.P."/>
            <person name="Hanson S.J."/>
            <person name="Klenk H.-P."/>
            <person name="Labutti K."/>
            <person name="Lapidus A."/>
            <person name="Lindquist E."/>
            <person name="Lipzen A."/>
            <person name="Meier-Kolthoff J.P."/>
            <person name="Ohm R.A."/>
            <person name="Otillar R.P."/>
            <person name="Pangilinan J."/>
            <person name="Peng Y."/>
            <person name="Rokas A."/>
            <person name="Rosa C.A."/>
            <person name="Scheuner C."/>
            <person name="Sibirny A.A."/>
            <person name="Slot J.C."/>
            <person name="Stielow J.B."/>
            <person name="Sun H."/>
            <person name="Kurtzman C.P."/>
            <person name="Blackwell M."/>
            <person name="Grigoriev I.V."/>
            <person name="Jeffries T.W."/>
        </authorList>
    </citation>
    <scope>NUCLEOTIDE SEQUENCE [LARGE SCALE GENOMIC DNA]</scope>
    <source>
        <strain evidence="14">NRRL YB-2248</strain>
    </source>
</reference>
<dbReference type="UniPathway" id="UPA00618">
    <property type="reaction ID" value="UER00672"/>
</dbReference>
<keyword evidence="7" id="KW-0319">Glycerol metabolism</keyword>
<name>A0A1E4T070_9ASCO</name>
<dbReference type="EC" id="2.7.1.30" evidence="3"/>
<keyword evidence="8" id="KW-0067">ATP-binding</keyword>
<dbReference type="Pfam" id="PF00370">
    <property type="entry name" value="FGGY_N"/>
    <property type="match status" value="1"/>
</dbReference>
<dbReference type="PANTHER" id="PTHR10196:SF69">
    <property type="entry name" value="GLYCEROL KINASE"/>
    <property type="match status" value="1"/>
</dbReference>
<dbReference type="Proteomes" id="UP000094801">
    <property type="component" value="Unassembled WGS sequence"/>
</dbReference>
<dbReference type="Pfam" id="PF02782">
    <property type="entry name" value="FGGY_C"/>
    <property type="match status" value="1"/>
</dbReference>
<dbReference type="GO" id="GO:0005739">
    <property type="term" value="C:mitochondrion"/>
    <property type="evidence" value="ECO:0007669"/>
    <property type="project" value="TreeGrafter"/>
</dbReference>
<evidence type="ECO:0000259" key="11">
    <source>
        <dbReference type="Pfam" id="PF00370"/>
    </source>
</evidence>
<evidence type="ECO:0000256" key="10">
    <source>
        <dbReference type="RuleBase" id="RU003733"/>
    </source>
</evidence>
<sequence length="629" mass="69974">MSYEPLICTIDVGTTSTRAILFTKTGEEISKHQIEYSTSAQQSSRRNSPDIFTGEGIALDLQNDSIEIEDELERPTLIFPQPGWVECDPCLILSNVLQCLACVCNNLEIINTQQPLDNSSIPIYKIATIGIANMRETTIIWSKSTGLPYYNGIVWNDTRTMNLMNRINDSTPKQVLELMRNKSGCPISTYFSALKWLWLYENIDDIRNSYESGDQDLMFGTVDTWLIYNLTLEKSYVTDITNASRTSFMNLEEKNYDDQLLKFWQIDKLKLNLPLILPSSYTYGNFKIPSIDDLKKFKLPKKHKLSNLQLSILNKYLNKIPITGCLGDQSASLVGQLALKKGDAKCTYGTGAFLLYNTGSTKLISSHGAVTTVGYWFSSLDESIDGLNSNQPQYCLEGSIAVAGSCVQWLRDNLKLIGKASDIGPLAAQVPNSAGVVFVPAFSGLFAPYWDSKTTGTIFGLTQYSTASHIARAAIEGVCFQVRAILKVMIQDSGSSVEFLDDRKKVVGDQPLKTLHVDGGMSKSNTVMQIQADILGPCVTVERSLNAECTALGAAIAAGLCQGIEIWSSLDDVIKTIKSAELQENKNIKNTFISQFSDKKRRRFWDLWERAVVRARGWLENVEENLALL</sequence>
<dbReference type="PANTHER" id="PTHR10196">
    <property type="entry name" value="SUGAR KINASE"/>
    <property type="match status" value="1"/>
</dbReference>
<evidence type="ECO:0000256" key="8">
    <source>
        <dbReference type="ARBA" id="ARBA00022840"/>
    </source>
</evidence>
<evidence type="ECO:0000256" key="6">
    <source>
        <dbReference type="ARBA" id="ARBA00022777"/>
    </source>
</evidence>
<evidence type="ECO:0000313" key="14">
    <source>
        <dbReference type="Proteomes" id="UP000094801"/>
    </source>
</evidence>
<dbReference type="PROSITE" id="PS00933">
    <property type="entry name" value="FGGY_KINASES_1"/>
    <property type="match status" value="1"/>
</dbReference>
<dbReference type="STRING" id="983967.A0A1E4T070"/>
<evidence type="ECO:0000256" key="4">
    <source>
        <dbReference type="ARBA" id="ARBA00022679"/>
    </source>
</evidence>
<dbReference type="GO" id="GO:0046167">
    <property type="term" value="P:glycerol-3-phosphate biosynthetic process"/>
    <property type="evidence" value="ECO:0007669"/>
    <property type="project" value="TreeGrafter"/>
</dbReference>
<keyword evidence="4 10" id="KW-0808">Transferase</keyword>
<dbReference type="GO" id="GO:0005524">
    <property type="term" value="F:ATP binding"/>
    <property type="evidence" value="ECO:0007669"/>
    <property type="project" value="UniProtKB-KW"/>
</dbReference>
<evidence type="ECO:0000259" key="12">
    <source>
        <dbReference type="Pfam" id="PF02782"/>
    </source>
</evidence>
<evidence type="ECO:0000256" key="7">
    <source>
        <dbReference type="ARBA" id="ARBA00022798"/>
    </source>
</evidence>
<dbReference type="NCBIfam" id="TIGR01311">
    <property type="entry name" value="glycerol_kin"/>
    <property type="match status" value="1"/>
</dbReference>
<dbReference type="InterPro" id="IPR043129">
    <property type="entry name" value="ATPase_NBD"/>
</dbReference>
<feature type="domain" description="Carbohydrate kinase FGGY C-terminal" evidence="12">
    <location>
        <begin position="344"/>
        <end position="559"/>
    </location>
</feature>
<comment type="similarity">
    <text evidence="2 10">Belongs to the FGGY kinase family.</text>
</comment>
<dbReference type="OrthoDB" id="5422795at2759"/>
<evidence type="ECO:0000256" key="1">
    <source>
        <dbReference type="ARBA" id="ARBA00005190"/>
    </source>
</evidence>
<keyword evidence="14" id="KW-1185">Reference proteome</keyword>
<dbReference type="InterPro" id="IPR005999">
    <property type="entry name" value="Glycerol_kin"/>
</dbReference>
<gene>
    <name evidence="13" type="ORF">CANARDRAFT_176118</name>
</gene>
<dbReference type="PROSITE" id="PS00445">
    <property type="entry name" value="FGGY_KINASES_2"/>
    <property type="match status" value="1"/>
</dbReference>
<dbReference type="SUPFAM" id="SSF53067">
    <property type="entry name" value="Actin-like ATPase domain"/>
    <property type="match status" value="2"/>
</dbReference>
<keyword evidence="5" id="KW-0547">Nucleotide-binding</keyword>
<evidence type="ECO:0000256" key="5">
    <source>
        <dbReference type="ARBA" id="ARBA00022741"/>
    </source>
</evidence>
<organism evidence="13 14">
    <name type="scientific">[Candida] arabinofermentans NRRL YB-2248</name>
    <dbReference type="NCBI Taxonomy" id="983967"/>
    <lineage>
        <taxon>Eukaryota</taxon>
        <taxon>Fungi</taxon>
        <taxon>Dikarya</taxon>
        <taxon>Ascomycota</taxon>
        <taxon>Saccharomycotina</taxon>
        <taxon>Pichiomycetes</taxon>
        <taxon>Pichiales</taxon>
        <taxon>Pichiaceae</taxon>
        <taxon>Ogataea</taxon>
        <taxon>Ogataea/Candida clade</taxon>
    </lineage>
</organism>
<dbReference type="Gene3D" id="3.30.420.40">
    <property type="match status" value="2"/>
</dbReference>
<dbReference type="GO" id="GO:0019563">
    <property type="term" value="P:glycerol catabolic process"/>
    <property type="evidence" value="ECO:0007669"/>
    <property type="project" value="UniProtKB-UniPathway"/>
</dbReference>